<dbReference type="HOGENOM" id="CLU_3017259_0_0_1"/>
<name>A0A072UX72_MEDTR</name>
<evidence type="ECO:0000313" key="1">
    <source>
        <dbReference type="EMBL" id="KEH34384.1"/>
    </source>
</evidence>
<proteinExistence type="predicted"/>
<dbReference type="EnsemblPlants" id="KEH34384">
    <property type="protein sequence ID" value="KEH34384"/>
    <property type="gene ID" value="MTR_3g465610"/>
</dbReference>
<dbReference type="EMBL" id="CM001219">
    <property type="protein sequence ID" value="KEH34384.1"/>
    <property type="molecule type" value="Genomic_DNA"/>
</dbReference>
<reference evidence="1 3" key="1">
    <citation type="journal article" date="2011" name="Nature">
        <title>The Medicago genome provides insight into the evolution of rhizobial symbioses.</title>
        <authorList>
            <person name="Young N.D."/>
            <person name="Debelle F."/>
            <person name="Oldroyd G.E."/>
            <person name="Geurts R."/>
            <person name="Cannon S.B."/>
            <person name="Udvardi M.K."/>
            <person name="Benedito V.A."/>
            <person name="Mayer K.F."/>
            <person name="Gouzy J."/>
            <person name="Schoof H."/>
            <person name="Van de Peer Y."/>
            <person name="Proost S."/>
            <person name="Cook D.R."/>
            <person name="Meyers B.C."/>
            <person name="Spannagl M."/>
            <person name="Cheung F."/>
            <person name="De Mita S."/>
            <person name="Krishnakumar V."/>
            <person name="Gundlach H."/>
            <person name="Zhou S."/>
            <person name="Mudge J."/>
            <person name="Bharti A.K."/>
            <person name="Murray J.D."/>
            <person name="Naoumkina M.A."/>
            <person name="Rosen B."/>
            <person name="Silverstein K.A."/>
            <person name="Tang H."/>
            <person name="Rombauts S."/>
            <person name="Zhao P.X."/>
            <person name="Zhou P."/>
            <person name="Barbe V."/>
            <person name="Bardou P."/>
            <person name="Bechner M."/>
            <person name="Bellec A."/>
            <person name="Berger A."/>
            <person name="Berges H."/>
            <person name="Bidwell S."/>
            <person name="Bisseling T."/>
            <person name="Choisne N."/>
            <person name="Couloux A."/>
            <person name="Denny R."/>
            <person name="Deshpande S."/>
            <person name="Dai X."/>
            <person name="Doyle J.J."/>
            <person name="Dudez A.M."/>
            <person name="Farmer A.D."/>
            <person name="Fouteau S."/>
            <person name="Franken C."/>
            <person name="Gibelin C."/>
            <person name="Gish J."/>
            <person name="Goldstein S."/>
            <person name="Gonzalez A.J."/>
            <person name="Green P.J."/>
            <person name="Hallab A."/>
            <person name="Hartog M."/>
            <person name="Hua A."/>
            <person name="Humphray S.J."/>
            <person name="Jeong D.H."/>
            <person name="Jing Y."/>
            <person name="Jocker A."/>
            <person name="Kenton S.M."/>
            <person name="Kim D.J."/>
            <person name="Klee K."/>
            <person name="Lai H."/>
            <person name="Lang C."/>
            <person name="Lin S."/>
            <person name="Macmil S.L."/>
            <person name="Magdelenat G."/>
            <person name="Matthews L."/>
            <person name="McCorrison J."/>
            <person name="Monaghan E.L."/>
            <person name="Mun J.H."/>
            <person name="Najar F.Z."/>
            <person name="Nicholson C."/>
            <person name="Noirot C."/>
            <person name="O'Bleness M."/>
            <person name="Paule C.R."/>
            <person name="Poulain J."/>
            <person name="Prion F."/>
            <person name="Qin B."/>
            <person name="Qu C."/>
            <person name="Retzel E.F."/>
            <person name="Riddle C."/>
            <person name="Sallet E."/>
            <person name="Samain S."/>
            <person name="Samson N."/>
            <person name="Sanders I."/>
            <person name="Saurat O."/>
            <person name="Scarpelli C."/>
            <person name="Schiex T."/>
            <person name="Segurens B."/>
            <person name="Severin A.J."/>
            <person name="Sherrier D.J."/>
            <person name="Shi R."/>
            <person name="Sims S."/>
            <person name="Singer S.R."/>
            <person name="Sinharoy S."/>
            <person name="Sterck L."/>
            <person name="Viollet A."/>
            <person name="Wang B.B."/>
            <person name="Wang K."/>
            <person name="Wang M."/>
            <person name="Wang X."/>
            <person name="Warfsmann J."/>
            <person name="Weissenbach J."/>
            <person name="White D.D."/>
            <person name="White J.D."/>
            <person name="Wiley G.B."/>
            <person name="Wincker P."/>
            <person name="Xing Y."/>
            <person name="Yang L."/>
            <person name="Yao Z."/>
            <person name="Ying F."/>
            <person name="Zhai J."/>
            <person name="Zhou L."/>
            <person name="Zuber A."/>
            <person name="Denarie J."/>
            <person name="Dixon R.A."/>
            <person name="May G.D."/>
            <person name="Schwartz D.C."/>
            <person name="Rogers J."/>
            <person name="Quetier F."/>
            <person name="Town C.D."/>
            <person name="Roe B.A."/>
        </authorList>
    </citation>
    <scope>NUCLEOTIDE SEQUENCE [LARGE SCALE GENOMIC DNA]</scope>
    <source>
        <strain evidence="1">A17</strain>
        <strain evidence="2 3">cv. Jemalong A17</strain>
    </source>
</reference>
<reference evidence="1 3" key="2">
    <citation type="journal article" date="2014" name="BMC Genomics">
        <title>An improved genome release (version Mt4.0) for the model legume Medicago truncatula.</title>
        <authorList>
            <person name="Tang H."/>
            <person name="Krishnakumar V."/>
            <person name="Bidwell S."/>
            <person name="Rosen B."/>
            <person name="Chan A."/>
            <person name="Zhou S."/>
            <person name="Gentzbittel L."/>
            <person name="Childs K.L."/>
            <person name="Yandell M."/>
            <person name="Gundlach H."/>
            <person name="Mayer K.F."/>
            <person name="Schwartz D.C."/>
            <person name="Town C.D."/>
        </authorList>
    </citation>
    <scope>GENOME REANNOTATION</scope>
    <source>
        <strain evidence="1">A17</strain>
        <strain evidence="2 3">cv. Jemalong A17</strain>
    </source>
</reference>
<dbReference type="Proteomes" id="UP000002051">
    <property type="component" value="Chromosome 3"/>
</dbReference>
<dbReference type="AlphaFoldDB" id="A0A072UX72"/>
<keyword evidence="3" id="KW-1185">Reference proteome</keyword>
<gene>
    <name evidence="1" type="ordered locus">MTR_3g465610</name>
</gene>
<evidence type="ECO:0000313" key="2">
    <source>
        <dbReference type="EnsemblPlants" id="KEH34384"/>
    </source>
</evidence>
<accession>A0A072UX72</accession>
<reference evidence="2" key="3">
    <citation type="submission" date="2015-04" db="UniProtKB">
        <authorList>
            <consortium name="EnsemblPlants"/>
        </authorList>
    </citation>
    <scope>IDENTIFICATION</scope>
    <source>
        <strain evidence="2">cv. Jemalong A17</strain>
    </source>
</reference>
<protein>
    <submittedName>
        <fullName evidence="1 2">Uncharacterized protein</fullName>
    </submittedName>
</protein>
<organism evidence="1 3">
    <name type="scientific">Medicago truncatula</name>
    <name type="common">Barrel medic</name>
    <name type="synonym">Medicago tribuloides</name>
    <dbReference type="NCBI Taxonomy" id="3880"/>
    <lineage>
        <taxon>Eukaryota</taxon>
        <taxon>Viridiplantae</taxon>
        <taxon>Streptophyta</taxon>
        <taxon>Embryophyta</taxon>
        <taxon>Tracheophyta</taxon>
        <taxon>Spermatophyta</taxon>
        <taxon>Magnoliopsida</taxon>
        <taxon>eudicotyledons</taxon>
        <taxon>Gunneridae</taxon>
        <taxon>Pentapetalae</taxon>
        <taxon>rosids</taxon>
        <taxon>fabids</taxon>
        <taxon>Fabales</taxon>
        <taxon>Fabaceae</taxon>
        <taxon>Papilionoideae</taxon>
        <taxon>50 kb inversion clade</taxon>
        <taxon>NPAAA clade</taxon>
        <taxon>Hologalegina</taxon>
        <taxon>IRL clade</taxon>
        <taxon>Trifolieae</taxon>
        <taxon>Medicago</taxon>
    </lineage>
</organism>
<evidence type="ECO:0000313" key="3">
    <source>
        <dbReference type="Proteomes" id="UP000002051"/>
    </source>
</evidence>
<sequence length="56" mass="6690">MMIQPIGRVREISGARSWTRRVSHLREIYDSLDPFLLLPRVLKLDRYLDSPYIAFK</sequence>